<evidence type="ECO:0000259" key="2">
    <source>
        <dbReference type="PROSITE" id="PS51283"/>
    </source>
</evidence>
<dbReference type="OrthoDB" id="420187at2759"/>
<comment type="caution">
    <text evidence="3">The sequence shown here is derived from an EMBL/GenBank/DDBJ whole genome shotgun (WGS) entry which is preliminary data.</text>
</comment>
<feature type="domain" description="USP" evidence="1">
    <location>
        <begin position="204"/>
        <end position="497"/>
    </location>
</feature>
<dbReference type="FunFam" id="3.90.70.10:FF:000150">
    <property type="entry name" value="Uncharacterized protein"/>
    <property type="match status" value="1"/>
</dbReference>
<dbReference type="InterPro" id="IPR028889">
    <property type="entry name" value="USP"/>
</dbReference>
<dbReference type="GO" id="GO:0005829">
    <property type="term" value="C:cytosol"/>
    <property type="evidence" value="ECO:0007669"/>
    <property type="project" value="TreeGrafter"/>
</dbReference>
<name>A0A8S1YHW8_PAROT</name>
<dbReference type="Proteomes" id="UP000683925">
    <property type="component" value="Unassembled WGS sequence"/>
</dbReference>
<accession>A0A8S1YHW8</accession>
<evidence type="ECO:0008006" key="5">
    <source>
        <dbReference type="Google" id="ProtNLM"/>
    </source>
</evidence>
<dbReference type="AlphaFoldDB" id="A0A8S1YHW8"/>
<dbReference type="InterPro" id="IPR018200">
    <property type="entry name" value="USP_CS"/>
</dbReference>
<dbReference type="InterPro" id="IPR001394">
    <property type="entry name" value="Peptidase_C19_UCH"/>
</dbReference>
<dbReference type="PROSITE" id="PS50235">
    <property type="entry name" value="USP_3"/>
    <property type="match status" value="1"/>
</dbReference>
<evidence type="ECO:0000313" key="4">
    <source>
        <dbReference type="Proteomes" id="UP000683925"/>
    </source>
</evidence>
<gene>
    <name evidence="3" type="ORF">POCTA_138.1.T1630085</name>
</gene>
<dbReference type="CDD" id="cd02257">
    <property type="entry name" value="Peptidase_C19"/>
    <property type="match status" value="1"/>
</dbReference>
<dbReference type="OMA" id="NYIKDER"/>
<evidence type="ECO:0000259" key="1">
    <source>
        <dbReference type="PROSITE" id="PS50235"/>
    </source>
</evidence>
<dbReference type="PROSITE" id="PS51283">
    <property type="entry name" value="DUSP"/>
    <property type="match status" value="1"/>
</dbReference>
<sequence>MFICCNSNKKAKRKENQNQQAIQQQSNQAKYQIRVSLDQDQHSTNLTNLEGTSDKMNFSTQDVERFILDGKKTIEQERELITRLIELPEKTHIIEFYWAFAYSNYIKDERIHPGEITNNILVEKLRNQKELVSEKDYVLVNDQVWNMLVHIYKGGPMLTIQDLDRKNLEKTLRGFSSPPRDDLDKKQNQFRLLSQLPIKETQIVGLENENYFCYLNSVLQCLMGIRQLNHFLLYSYDQEVQLFIQAYTLLLKKANKMHYKGRVSPNELIKILQKHFSIYEMHDSSELLLFILDKFREELSHNNQLQTTTFIDELFKGQITSFMKCPNCNKTIIHQEVFFDLSLPLLSKCFVQRKLTINECLSNYFKEESIDGEWKCSECNQQSKNIKRGIKISSAPNILILHLKRFQSYPLKKKIKEPVVTDMEINIKNYCATDITYTKYDLSAMIVHSGTIDEGHYVAVVKRNQQFFLFNDDEMERLSYDQISRIDSAYLLIYHRKI</sequence>
<dbReference type="GO" id="GO:0005634">
    <property type="term" value="C:nucleus"/>
    <property type="evidence" value="ECO:0007669"/>
    <property type="project" value="TreeGrafter"/>
</dbReference>
<dbReference type="Pfam" id="PF06337">
    <property type="entry name" value="DUSP"/>
    <property type="match status" value="1"/>
</dbReference>
<reference evidence="3" key="1">
    <citation type="submission" date="2021-01" db="EMBL/GenBank/DDBJ databases">
        <authorList>
            <consortium name="Genoscope - CEA"/>
            <person name="William W."/>
        </authorList>
    </citation>
    <scope>NUCLEOTIDE SEQUENCE</scope>
</reference>
<protein>
    <recommendedName>
        <fullName evidence="5">Ubiquitinyl hydrolase 1</fullName>
    </recommendedName>
</protein>
<proteinExistence type="predicted"/>
<dbReference type="PROSITE" id="PS00973">
    <property type="entry name" value="USP_2"/>
    <property type="match status" value="1"/>
</dbReference>
<dbReference type="InterPro" id="IPR006615">
    <property type="entry name" value="Pept_C19_DUSP"/>
</dbReference>
<organism evidence="3 4">
    <name type="scientific">Paramecium octaurelia</name>
    <dbReference type="NCBI Taxonomy" id="43137"/>
    <lineage>
        <taxon>Eukaryota</taxon>
        <taxon>Sar</taxon>
        <taxon>Alveolata</taxon>
        <taxon>Ciliophora</taxon>
        <taxon>Intramacronucleata</taxon>
        <taxon>Oligohymenophorea</taxon>
        <taxon>Peniculida</taxon>
        <taxon>Parameciidae</taxon>
        <taxon>Paramecium</taxon>
    </lineage>
</organism>
<feature type="domain" description="DUSP" evidence="2">
    <location>
        <begin position="65"/>
        <end position="164"/>
    </location>
</feature>
<dbReference type="GO" id="GO:0004843">
    <property type="term" value="F:cysteine-type deubiquitinase activity"/>
    <property type="evidence" value="ECO:0007669"/>
    <property type="project" value="InterPro"/>
</dbReference>
<dbReference type="PANTHER" id="PTHR24006:SF827">
    <property type="entry name" value="UBIQUITIN CARBOXYL-TERMINAL HYDROLASE 34"/>
    <property type="match status" value="1"/>
</dbReference>
<evidence type="ECO:0000313" key="3">
    <source>
        <dbReference type="EMBL" id="CAD8213785.1"/>
    </source>
</evidence>
<dbReference type="PANTHER" id="PTHR24006">
    <property type="entry name" value="UBIQUITIN CARBOXYL-TERMINAL HYDROLASE"/>
    <property type="match status" value="1"/>
</dbReference>
<dbReference type="Pfam" id="PF00443">
    <property type="entry name" value="UCH"/>
    <property type="match status" value="1"/>
</dbReference>
<dbReference type="InterPro" id="IPR050164">
    <property type="entry name" value="Peptidase_C19"/>
</dbReference>
<dbReference type="FunFam" id="3.30.2230.10:FF:000015">
    <property type="entry name" value="Uncharacterized protein"/>
    <property type="match status" value="1"/>
</dbReference>
<dbReference type="GO" id="GO:0016579">
    <property type="term" value="P:protein deubiquitination"/>
    <property type="evidence" value="ECO:0007669"/>
    <property type="project" value="InterPro"/>
</dbReference>
<dbReference type="EMBL" id="CAJJDP010000166">
    <property type="protein sequence ID" value="CAD8213785.1"/>
    <property type="molecule type" value="Genomic_DNA"/>
</dbReference>
<keyword evidence="4" id="KW-1185">Reference proteome</keyword>